<protein>
    <submittedName>
        <fullName evidence="2">Serine/threonine phosphatase</fullName>
    </submittedName>
</protein>
<dbReference type="InterPro" id="IPR029052">
    <property type="entry name" value="Metallo-depent_PP-like"/>
</dbReference>
<dbReference type="PANTHER" id="PTHR37844">
    <property type="entry name" value="SER/THR PROTEIN PHOSPHATASE SUPERFAMILY (AFU_ORTHOLOGUE AFUA_1G14840)"/>
    <property type="match status" value="1"/>
</dbReference>
<dbReference type="GeneID" id="69039338"/>
<reference evidence="2" key="1">
    <citation type="submission" date="2009-02" db="EMBL/GenBank/DDBJ databases">
        <title>The Genome Sequence of Ajellomyces capsulatus strain G186AR.</title>
        <authorList>
            <consortium name="The Broad Institute Genome Sequencing Platform"/>
            <person name="Champion M."/>
            <person name="Cuomo C."/>
            <person name="Ma L.-J."/>
            <person name="Henn M.R."/>
            <person name="Sil A."/>
            <person name="Goldman B."/>
            <person name="Young S.K."/>
            <person name="Kodira C.D."/>
            <person name="Zeng Q."/>
            <person name="Koehrsen M."/>
            <person name="Alvarado L."/>
            <person name="Berlin A."/>
            <person name="Borenstein D."/>
            <person name="Chen Z."/>
            <person name="Engels R."/>
            <person name="Freedman E."/>
            <person name="Gellesch M."/>
            <person name="Goldberg J."/>
            <person name="Griggs A."/>
            <person name="Gujja S."/>
            <person name="Heiman D."/>
            <person name="Hepburn T."/>
            <person name="Howarth C."/>
            <person name="Jen D."/>
            <person name="Larson L."/>
            <person name="Lewis B."/>
            <person name="Mehta T."/>
            <person name="Park D."/>
            <person name="Pearson M."/>
            <person name="Roberts A."/>
            <person name="Saif S."/>
            <person name="Shea T."/>
            <person name="Shenoy N."/>
            <person name="Sisk P."/>
            <person name="Stolte C."/>
            <person name="Sykes S."/>
            <person name="Walk T."/>
            <person name="White J."/>
            <person name="Yandava C."/>
            <person name="Klein B."/>
            <person name="McEwen J.G."/>
            <person name="Puccia R."/>
            <person name="Goldman G.H."/>
            <person name="Felipe M.S."/>
            <person name="Nino-Vega G."/>
            <person name="San-Blas G."/>
            <person name="Taylor J."/>
            <person name="Mendoza L."/>
            <person name="Galagan J."/>
            <person name="Nusbaum C."/>
            <person name="Birren B."/>
        </authorList>
    </citation>
    <scope>NUCLEOTIDE SEQUENCE</scope>
    <source>
        <strain evidence="2">G186AR</strain>
    </source>
</reference>
<dbReference type="Pfam" id="PF00149">
    <property type="entry name" value="Metallophos"/>
    <property type="match status" value="1"/>
</dbReference>
<sequence length="383" mass="43638">MQTGMPSSCNNANNQRMSSNSIAVVGGLMDDERPGTCQMSNGKNCTKPTYSVLTNNNPYCQSRPSFFFYPLRTLSSILATLLFPMSATRLLWPYRSRKSVRFQIMSDLHLEVGQQYSDFHIIPRATRLILAGDIGRLADYEAFRNFLRIQCKQFVEVYLVLGNHEFFGVSRQEGLRLADMLQQEPELKDKLIIMNRTRVDLQDITLLGCTLHSQIPPEAEEIVRYKINDFRRIADWTVADHNAEHARDVKWLADEITSIRKTESGLKRKIVVISHHAPSTKGTSKSSDECNPWNSAFATCLLGRKEISCLDDVQWWIFGHTHNSTELICGQVKLVSNQRGYVLPNKEKNGSQISGSFPPTVLNLWGYGRQKQNVFNAWKTIEV</sequence>
<name>C0NT42_AJECG</name>
<accession>C0NT42</accession>
<dbReference type="HOGENOM" id="CLU_060372_0_2_1"/>
<proteinExistence type="predicted"/>
<dbReference type="InterPro" id="IPR004843">
    <property type="entry name" value="Calcineurin-like_PHP"/>
</dbReference>
<dbReference type="PANTHER" id="PTHR37844:SF2">
    <property type="entry name" value="SER_THR PROTEIN PHOSPHATASE SUPERFAMILY (AFU_ORTHOLOGUE AFUA_1G14840)"/>
    <property type="match status" value="1"/>
</dbReference>
<dbReference type="InParanoid" id="C0NT42"/>
<dbReference type="Proteomes" id="UP000001631">
    <property type="component" value="Unassembled WGS sequence"/>
</dbReference>
<evidence type="ECO:0000313" key="3">
    <source>
        <dbReference type="Proteomes" id="UP000001631"/>
    </source>
</evidence>
<dbReference type="Gene3D" id="3.60.21.10">
    <property type="match status" value="1"/>
</dbReference>
<organism evidence="2 3">
    <name type="scientific">Ajellomyces capsulatus (strain G186AR / H82 / ATCC MYA-2454 / RMSCC 2432)</name>
    <name type="common">Darling's disease fungus</name>
    <name type="synonym">Histoplasma capsulatum</name>
    <dbReference type="NCBI Taxonomy" id="447093"/>
    <lineage>
        <taxon>Eukaryota</taxon>
        <taxon>Fungi</taxon>
        <taxon>Dikarya</taxon>
        <taxon>Ascomycota</taxon>
        <taxon>Pezizomycotina</taxon>
        <taxon>Eurotiomycetes</taxon>
        <taxon>Eurotiomycetidae</taxon>
        <taxon>Onygenales</taxon>
        <taxon>Ajellomycetaceae</taxon>
        <taxon>Histoplasma</taxon>
    </lineage>
</organism>
<gene>
    <name evidence="2" type="ORF">HCBG_06322</name>
</gene>
<dbReference type="SUPFAM" id="SSF56300">
    <property type="entry name" value="Metallo-dependent phosphatases"/>
    <property type="match status" value="1"/>
</dbReference>
<evidence type="ECO:0000259" key="1">
    <source>
        <dbReference type="Pfam" id="PF00149"/>
    </source>
</evidence>
<dbReference type="CDD" id="cd07404">
    <property type="entry name" value="MPP_MS158"/>
    <property type="match status" value="1"/>
</dbReference>
<feature type="domain" description="Calcineurin-like phosphoesterase" evidence="1">
    <location>
        <begin position="102"/>
        <end position="323"/>
    </location>
</feature>
<keyword evidence="3" id="KW-1185">Reference proteome</keyword>
<dbReference type="GO" id="GO:0016787">
    <property type="term" value="F:hydrolase activity"/>
    <property type="evidence" value="ECO:0007669"/>
    <property type="project" value="InterPro"/>
</dbReference>
<evidence type="ECO:0000313" key="2">
    <source>
        <dbReference type="EMBL" id="EEH05203.1"/>
    </source>
</evidence>
<dbReference type="AlphaFoldDB" id="C0NT42"/>
<dbReference type="RefSeq" id="XP_045285684.1">
    <property type="nucleotide sequence ID" value="XM_045433371.1"/>
</dbReference>
<dbReference type="EMBL" id="GG663371">
    <property type="protein sequence ID" value="EEH05203.1"/>
    <property type="molecule type" value="Genomic_DNA"/>
</dbReference>
<dbReference type="VEuPathDB" id="FungiDB:I7I50_05830"/>